<evidence type="ECO:0000313" key="1">
    <source>
        <dbReference type="EMBL" id="QDT76297.1"/>
    </source>
</evidence>
<evidence type="ECO:0000313" key="2">
    <source>
        <dbReference type="Proteomes" id="UP000317909"/>
    </source>
</evidence>
<dbReference type="Proteomes" id="UP000317909">
    <property type="component" value="Chromosome"/>
</dbReference>
<dbReference type="RefSeq" id="WP_145436157.1">
    <property type="nucleotide sequence ID" value="NZ_CP036339.1"/>
</dbReference>
<accession>A0A517U6N9</accession>
<proteinExistence type="predicted"/>
<dbReference type="AlphaFoldDB" id="A0A517U6N9"/>
<sequence length="70" mass="8255">MNRLQRPEYLPTRREIVEHCAEIRRNWTNSERRRRAVGHGMASIDDVWMPPQIVTSQCLARVRKIVADAI</sequence>
<gene>
    <name evidence="1" type="ORF">I41_55470</name>
</gene>
<organism evidence="1 2">
    <name type="scientific">Lacipirellula limnantheis</name>
    <dbReference type="NCBI Taxonomy" id="2528024"/>
    <lineage>
        <taxon>Bacteria</taxon>
        <taxon>Pseudomonadati</taxon>
        <taxon>Planctomycetota</taxon>
        <taxon>Planctomycetia</taxon>
        <taxon>Pirellulales</taxon>
        <taxon>Lacipirellulaceae</taxon>
        <taxon>Lacipirellula</taxon>
    </lineage>
</organism>
<dbReference type="KEGG" id="llh:I41_55470"/>
<dbReference type="EMBL" id="CP036339">
    <property type="protein sequence ID" value="QDT76297.1"/>
    <property type="molecule type" value="Genomic_DNA"/>
</dbReference>
<name>A0A517U6N9_9BACT</name>
<keyword evidence="2" id="KW-1185">Reference proteome</keyword>
<dbReference type="OrthoDB" id="287998at2"/>
<protein>
    <submittedName>
        <fullName evidence="1">Uncharacterized protein</fullName>
    </submittedName>
</protein>
<reference evidence="1 2" key="1">
    <citation type="submission" date="2019-02" db="EMBL/GenBank/DDBJ databases">
        <title>Deep-cultivation of Planctomycetes and their phenomic and genomic characterization uncovers novel biology.</title>
        <authorList>
            <person name="Wiegand S."/>
            <person name="Jogler M."/>
            <person name="Boedeker C."/>
            <person name="Pinto D."/>
            <person name="Vollmers J."/>
            <person name="Rivas-Marin E."/>
            <person name="Kohn T."/>
            <person name="Peeters S.H."/>
            <person name="Heuer A."/>
            <person name="Rast P."/>
            <person name="Oberbeckmann S."/>
            <person name="Bunk B."/>
            <person name="Jeske O."/>
            <person name="Meyerdierks A."/>
            <person name="Storesund J.E."/>
            <person name="Kallscheuer N."/>
            <person name="Luecker S."/>
            <person name="Lage O.M."/>
            <person name="Pohl T."/>
            <person name="Merkel B.J."/>
            <person name="Hornburger P."/>
            <person name="Mueller R.-W."/>
            <person name="Bruemmer F."/>
            <person name="Labrenz M."/>
            <person name="Spormann A.M."/>
            <person name="Op den Camp H."/>
            <person name="Overmann J."/>
            <person name="Amann R."/>
            <person name="Jetten M.S.M."/>
            <person name="Mascher T."/>
            <person name="Medema M.H."/>
            <person name="Devos D.P."/>
            <person name="Kaster A.-K."/>
            <person name="Ovreas L."/>
            <person name="Rohde M."/>
            <person name="Galperin M.Y."/>
            <person name="Jogler C."/>
        </authorList>
    </citation>
    <scope>NUCLEOTIDE SEQUENCE [LARGE SCALE GENOMIC DNA]</scope>
    <source>
        <strain evidence="1 2">I41</strain>
    </source>
</reference>